<comment type="caution">
    <text evidence="2">The sequence shown here is derived from an EMBL/GenBank/DDBJ whole genome shotgun (WGS) entry which is preliminary data.</text>
</comment>
<feature type="region of interest" description="Disordered" evidence="1">
    <location>
        <begin position="60"/>
        <end position="80"/>
    </location>
</feature>
<proteinExistence type="predicted"/>
<dbReference type="EMBL" id="JBJQND010000008">
    <property type="protein sequence ID" value="KAL3870099.1"/>
    <property type="molecule type" value="Genomic_DNA"/>
</dbReference>
<evidence type="ECO:0000313" key="2">
    <source>
        <dbReference type="EMBL" id="KAL3870099.1"/>
    </source>
</evidence>
<dbReference type="AlphaFoldDB" id="A0ABD3W882"/>
<keyword evidence="3" id="KW-1185">Reference proteome</keyword>
<reference evidence="2 3" key="1">
    <citation type="submission" date="2024-11" db="EMBL/GenBank/DDBJ databases">
        <title>Chromosome-level genome assembly of the freshwater bivalve Anodonta woodiana.</title>
        <authorList>
            <person name="Chen X."/>
        </authorList>
    </citation>
    <scope>NUCLEOTIDE SEQUENCE [LARGE SCALE GENOMIC DNA]</scope>
    <source>
        <strain evidence="2">MN2024</strain>
        <tissue evidence="2">Gills</tissue>
    </source>
</reference>
<feature type="compositionally biased region" description="Basic and acidic residues" evidence="1">
    <location>
        <begin position="1"/>
        <end position="21"/>
    </location>
</feature>
<feature type="non-terminal residue" evidence="2">
    <location>
        <position position="1"/>
    </location>
</feature>
<dbReference type="Proteomes" id="UP001634394">
    <property type="component" value="Unassembled WGS sequence"/>
</dbReference>
<gene>
    <name evidence="2" type="ORF">ACJMK2_042712</name>
</gene>
<evidence type="ECO:0000313" key="3">
    <source>
        <dbReference type="Proteomes" id="UP001634394"/>
    </source>
</evidence>
<sequence>RGDKHEKTQPTCHELESRARNDMSVASKNPSSAASGNASQNHKQVFRSTFGIAVNETVNLPAKSNQSSFAKSPKSCTSST</sequence>
<accession>A0ABD3W882</accession>
<name>A0ABD3W882_SINWO</name>
<organism evidence="2 3">
    <name type="scientific">Sinanodonta woodiana</name>
    <name type="common">Chinese pond mussel</name>
    <name type="synonym">Anodonta woodiana</name>
    <dbReference type="NCBI Taxonomy" id="1069815"/>
    <lineage>
        <taxon>Eukaryota</taxon>
        <taxon>Metazoa</taxon>
        <taxon>Spiralia</taxon>
        <taxon>Lophotrochozoa</taxon>
        <taxon>Mollusca</taxon>
        <taxon>Bivalvia</taxon>
        <taxon>Autobranchia</taxon>
        <taxon>Heteroconchia</taxon>
        <taxon>Palaeoheterodonta</taxon>
        <taxon>Unionida</taxon>
        <taxon>Unionoidea</taxon>
        <taxon>Unionidae</taxon>
        <taxon>Unioninae</taxon>
        <taxon>Sinanodonta</taxon>
    </lineage>
</organism>
<feature type="region of interest" description="Disordered" evidence="1">
    <location>
        <begin position="1"/>
        <end position="42"/>
    </location>
</feature>
<evidence type="ECO:0000256" key="1">
    <source>
        <dbReference type="SAM" id="MobiDB-lite"/>
    </source>
</evidence>
<protein>
    <submittedName>
        <fullName evidence="2">Uncharacterized protein</fullName>
    </submittedName>
</protein>
<feature type="compositionally biased region" description="Polar residues" evidence="1">
    <location>
        <begin position="24"/>
        <end position="42"/>
    </location>
</feature>